<organism evidence="3 4">
    <name type="scientific">Zasmidium cellare</name>
    <name type="common">Wine cellar mold</name>
    <name type="synonym">Racodium cellare</name>
    <dbReference type="NCBI Taxonomy" id="395010"/>
    <lineage>
        <taxon>Eukaryota</taxon>
        <taxon>Fungi</taxon>
        <taxon>Dikarya</taxon>
        <taxon>Ascomycota</taxon>
        <taxon>Pezizomycotina</taxon>
        <taxon>Dothideomycetes</taxon>
        <taxon>Dothideomycetidae</taxon>
        <taxon>Mycosphaerellales</taxon>
        <taxon>Mycosphaerellaceae</taxon>
        <taxon>Zasmidium</taxon>
    </lineage>
</organism>
<feature type="compositionally biased region" description="Polar residues" evidence="1">
    <location>
        <begin position="222"/>
        <end position="236"/>
    </location>
</feature>
<comment type="caution">
    <text evidence="3">The sequence shown here is derived from an EMBL/GenBank/DDBJ whole genome shotgun (WGS) entry which is preliminary data.</text>
</comment>
<feature type="compositionally biased region" description="Basic and acidic residues" evidence="1">
    <location>
        <begin position="73"/>
        <end position="122"/>
    </location>
</feature>
<accession>A0ABR0F1N5</accession>
<evidence type="ECO:0000313" key="4">
    <source>
        <dbReference type="Proteomes" id="UP001305779"/>
    </source>
</evidence>
<feature type="compositionally biased region" description="Acidic residues" evidence="1">
    <location>
        <begin position="146"/>
        <end position="200"/>
    </location>
</feature>
<keyword evidence="4" id="KW-1185">Reference proteome</keyword>
<sequence length="320" mass="35654">MPPKDKYTDPELRDEVKEELKQSDKGGAPGQWSARKAQMMASEYKKRGGDYTADKSQKDESQQNLSNWGDEEWQTKEGSGHAKKEDGTEKRYLPKKAWEQMSEKEKEETDRKKQEESKEGKQFVENTGKAKESRKKVTKGKQNGEDQGDGEENGDEEEEDDGEPDAAATDDEDEEEFVDDGEADEEDDDAEEDEDEDDAQTGDKRKPKKQQSNGSSKKQKSNTGDSNSKSNGSTIGSKHMDATEPAPKGSADRLPKKGQQVQWKAMPGYVDGEVVEVLTQGKNVDGKSVKASKEDPKIVLKSNKSGKICVHKPDACYFED</sequence>
<feature type="compositionally biased region" description="Basic and acidic residues" evidence="1">
    <location>
        <begin position="1"/>
        <end position="24"/>
    </location>
</feature>
<evidence type="ECO:0000259" key="2">
    <source>
        <dbReference type="Pfam" id="PF11160"/>
    </source>
</evidence>
<gene>
    <name evidence="3" type="ORF">PRZ48_001591</name>
</gene>
<name>A0ABR0F1N5_ZASCE</name>
<dbReference type="EMBL" id="JAXOVC010000001">
    <property type="protein sequence ID" value="KAK4507856.1"/>
    <property type="molecule type" value="Genomic_DNA"/>
</dbReference>
<dbReference type="Pfam" id="PF11160">
    <property type="entry name" value="Hva1_TUDOR"/>
    <property type="match status" value="1"/>
</dbReference>
<dbReference type="Proteomes" id="UP001305779">
    <property type="component" value="Unassembled WGS sequence"/>
</dbReference>
<evidence type="ECO:0000256" key="1">
    <source>
        <dbReference type="SAM" id="MobiDB-lite"/>
    </source>
</evidence>
<evidence type="ECO:0000313" key="3">
    <source>
        <dbReference type="EMBL" id="KAK4507856.1"/>
    </source>
</evidence>
<feature type="compositionally biased region" description="Basic and acidic residues" evidence="1">
    <location>
        <begin position="43"/>
        <end position="61"/>
    </location>
</feature>
<proteinExistence type="predicted"/>
<feature type="domain" description="Hypervirulence associated protein TUDOR" evidence="2">
    <location>
        <begin position="258"/>
        <end position="315"/>
    </location>
</feature>
<feature type="region of interest" description="Disordered" evidence="1">
    <location>
        <begin position="1"/>
        <end position="260"/>
    </location>
</feature>
<reference evidence="3 4" key="1">
    <citation type="journal article" date="2023" name="G3 (Bethesda)">
        <title>A chromosome-level genome assembly of Zasmidium syzygii isolated from banana leaves.</title>
        <authorList>
            <person name="van Westerhoven A.C."/>
            <person name="Mehrabi R."/>
            <person name="Talebi R."/>
            <person name="Steentjes M.B.F."/>
            <person name="Corcolon B."/>
            <person name="Chong P.A."/>
            <person name="Kema G.H.J."/>
            <person name="Seidl M.F."/>
        </authorList>
    </citation>
    <scope>NUCLEOTIDE SEQUENCE [LARGE SCALE GENOMIC DNA]</scope>
    <source>
        <strain evidence="3 4">P124</strain>
    </source>
</reference>
<dbReference type="InterPro" id="IPR021331">
    <property type="entry name" value="Hva1_TUDOR"/>
</dbReference>
<protein>
    <recommendedName>
        <fullName evidence="2">Hypervirulence associated protein TUDOR domain-containing protein</fullName>
    </recommendedName>
</protein>